<evidence type="ECO:0000259" key="9">
    <source>
        <dbReference type="Pfam" id="PF00361"/>
    </source>
</evidence>
<keyword evidence="6 8" id="KW-0472">Membrane</keyword>
<dbReference type="EMBL" id="JACHIF010000003">
    <property type="protein sequence ID" value="MBB5037757.1"/>
    <property type="molecule type" value="Genomic_DNA"/>
</dbReference>
<dbReference type="AlphaFoldDB" id="A0A7W8DPX1"/>
<feature type="transmembrane region" description="Helical" evidence="8">
    <location>
        <begin position="274"/>
        <end position="296"/>
    </location>
</feature>
<keyword evidence="3" id="KW-1003">Cell membrane</keyword>
<keyword evidence="11" id="KW-1185">Reference proteome</keyword>
<evidence type="ECO:0000256" key="6">
    <source>
        <dbReference type="ARBA" id="ARBA00023136"/>
    </source>
</evidence>
<feature type="transmembrane region" description="Helical" evidence="8">
    <location>
        <begin position="342"/>
        <end position="361"/>
    </location>
</feature>
<dbReference type="GO" id="GO:0005886">
    <property type="term" value="C:plasma membrane"/>
    <property type="evidence" value="ECO:0007669"/>
    <property type="project" value="UniProtKB-SubCell"/>
</dbReference>
<evidence type="ECO:0000256" key="2">
    <source>
        <dbReference type="ARBA" id="ARBA00005346"/>
    </source>
</evidence>
<feature type="transmembrane region" description="Helical" evidence="8">
    <location>
        <begin position="427"/>
        <end position="447"/>
    </location>
</feature>
<feature type="transmembrane region" description="Helical" evidence="8">
    <location>
        <begin position="302"/>
        <end position="322"/>
    </location>
</feature>
<feature type="transmembrane region" description="Helical" evidence="8">
    <location>
        <begin position="381"/>
        <end position="406"/>
    </location>
</feature>
<evidence type="ECO:0000256" key="1">
    <source>
        <dbReference type="ARBA" id="ARBA00004651"/>
    </source>
</evidence>
<gene>
    <name evidence="10" type="ORF">HNQ64_002006</name>
</gene>
<name>A0A7W8DPX1_9BACT</name>
<feature type="transmembrane region" description="Helical" evidence="8">
    <location>
        <begin position="76"/>
        <end position="95"/>
    </location>
</feature>
<evidence type="ECO:0000313" key="10">
    <source>
        <dbReference type="EMBL" id="MBB5037757.1"/>
    </source>
</evidence>
<evidence type="ECO:0000256" key="8">
    <source>
        <dbReference type="SAM" id="Phobius"/>
    </source>
</evidence>
<comment type="similarity">
    <text evidence="2">Belongs to the CPA3 antiporters (TC 2.A.63) subunit D family.</text>
</comment>
<sequence length="465" mass="49081">MDSLSFPFLTAGLASLLVGAGICLASGSAKVARPRALLFGFLSLLGFLAAGLQAMAVPHAPGLLDSFLPWLDVDTLNAVPMIFLAALTLFFILLAPQRDSDGRQLGGMLLIALSTQLSYAAGNLVVMMVGWWLASVPFILGFFGPMKGQKLAQGFLIASCVAFSASVLILHTVEMQDLSHVSILAFSLLILAVILRKGIFPFHSWLVSAFEHGPLLPTALLFNGHLGALLIARSEATSLPQTARHALQILGMAALVTALVTSLRGFAEKKPRRLLAYICVSQASFILAGLATANAQGITGALIHWLVVAASSSGLIAVVRVIEVRIRDAADPADYLGLAVKAPRLATFFLIFGLALAGLPGTLGYCAEDLLFHGSLESHPWLGIAIVLATAFNAINLIRLFGVLFLGVLPKHVIDIPDALPRERWPLVACVAFLILGGLLPTVAISWRAPAARAMTEAIGANSAH</sequence>
<evidence type="ECO:0000256" key="3">
    <source>
        <dbReference type="ARBA" id="ARBA00022475"/>
    </source>
</evidence>
<reference evidence="10 11" key="1">
    <citation type="submission" date="2020-08" db="EMBL/GenBank/DDBJ databases">
        <title>Genomic Encyclopedia of Type Strains, Phase IV (KMG-IV): sequencing the most valuable type-strain genomes for metagenomic binning, comparative biology and taxonomic classification.</title>
        <authorList>
            <person name="Goeker M."/>
        </authorList>
    </citation>
    <scope>NUCLEOTIDE SEQUENCE [LARGE SCALE GENOMIC DNA]</scope>
    <source>
        <strain evidence="10 11">DSM 12251</strain>
    </source>
</reference>
<dbReference type="RefSeq" id="WP_184207931.1">
    <property type="nucleotide sequence ID" value="NZ_JACHIF010000003.1"/>
</dbReference>
<keyword evidence="4 7" id="KW-0812">Transmembrane</keyword>
<evidence type="ECO:0000256" key="4">
    <source>
        <dbReference type="ARBA" id="ARBA00022692"/>
    </source>
</evidence>
<feature type="domain" description="NADH:quinone oxidoreductase/Mrp antiporter transmembrane" evidence="9">
    <location>
        <begin position="169"/>
        <end position="391"/>
    </location>
</feature>
<protein>
    <submittedName>
        <fullName evidence="10">NADH-quinone oxidoreductase subunit M</fullName>
    </submittedName>
</protein>
<feature type="transmembrane region" description="Helical" evidence="8">
    <location>
        <begin position="37"/>
        <end position="56"/>
    </location>
</feature>
<dbReference type="InterPro" id="IPR001750">
    <property type="entry name" value="ND/Mrp_TM"/>
</dbReference>
<evidence type="ECO:0000256" key="5">
    <source>
        <dbReference type="ARBA" id="ARBA00022989"/>
    </source>
</evidence>
<feature type="transmembrane region" description="Helical" evidence="8">
    <location>
        <begin position="246"/>
        <end position="267"/>
    </location>
</feature>
<dbReference type="Proteomes" id="UP000534294">
    <property type="component" value="Unassembled WGS sequence"/>
</dbReference>
<feature type="transmembrane region" description="Helical" evidence="8">
    <location>
        <begin position="178"/>
        <end position="195"/>
    </location>
</feature>
<comment type="subcellular location">
    <subcellularLocation>
        <location evidence="1">Cell membrane</location>
        <topology evidence="1">Multi-pass membrane protein</topology>
    </subcellularLocation>
    <subcellularLocation>
        <location evidence="7">Membrane</location>
        <topology evidence="7">Multi-pass membrane protein</topology>
    </subcellularLocation>
</comment>
<dbReference type="PANTHER" id="PTHR42703">
    <property type="entry name" value="NADH DEHYDROGENASE"/>
    <property type="match status" value="1"/>
</dbReference>
<feature type="transmembrane region" description="Helical" evidence="8">
    <location>
        <begin position="155"/>
        <end position="172"/>
    </location>
</feature>
<dbReference type="Pfam" id="PF00361">
    <property type="entry name" value="Proton_antipo_M"/>
    <property type="match status" value="1"/>
</dbReference>
<feature type="transmembrane region" description="Helical" evidence="8">
    <location>
        <begin position="6"/>
        <end position="25"/>
    </location>
</feature>
<organism evidence="10 11">
    <name type="scientific">Prosthecobacter dejongeii</name>
    <dbReference type="NCBI Taxonomy" id="48465"/>
    <lineage>
        <taxon>Bacteria</taxon>
        <taxon>Pseudomonadati</taxon>
        <taxon>Verrucomicrobiota</taxon>
        <taxon>Verrucomicrobiia</taxon>
        <taxon>Verrucomicrobiales</taxon>
        <taxon>Verrucomicrobiaceae</taxon>
        <taxon>Prosthecobacter</taxon>
    </lineage>
</organism>
<proteinExistence type="inferred from homology"/>
<evidence type="ECO:0000256" key="7">
    <source>
        <dbReference type="RuleBase" id="RU000320"/>
    </source>
</evidence>
<keyword evidence="5 8" id="KW-1133">Transmembrane helix</keyword>
<comment type="caution">
    <text evidence="10">The sequence shown here is derived from an EMBL/GenBank/DDBJ whole genome shotgun (WGS) entry which is preliminary data.</text>
</comment>
<accession>A0A7W8DPX1</accession>
<dbReference type="PANTHER" id="PTHR42703:SF1">
    <property type="entry name" value="NA(+)_H(+) ANTIPORTER SUBUNIT D1"/>
    <property type="match status" value="1"/>
</dbReference>
<evidence type="ECO:0000313" key="11">
    <source>
        <dbReference type="Proteomes" id="UP000534294"/>
    </source>
</evidence>
<dbReference type="InterPro" id="IPR050586">
    <property type="entry name" value="CPA3_Na-H_Antiporter_D"/>
</dbReference>